<name>A0A839FLU0_9MICC</name>
<evidence type="ECO:0000313" key="2">
    <source>
        <dbReference type="Proteomes" id="UP000546252"/>
    </source>
</evidence>
<dbReference type="EMBL" id="JACJIH010000001">
    <property type="protein sequence ID" value="MBA8920409.1"/>
    <property type="molecule type" value="Genomic_DNA"/>
</dbReference>
<proteinExistence type="predicted"/>
<protein>
    <submittedName>
        <fullName evidence="1">Uncharacterized protein</fullName>
    </submittedName>
</protein>
<dbReference type="RefSeq" id="WP_182494823.1">
    <property type="nucleotide sequence ID" value="NZ_BAAAKT010000002.1"/>
</dbReference>
<organism evidence="1 2">
    <name type="scientific">Nesterenkonia jeotgali</name>
    <dbReference type="NCBI Taxonomy" id="317018"/>
    <lineage>
        <taxon>Bacteria</taxon>
        <taxon>Bacillati</taxon>
        <taxon>Actinomycetota</taxon>
        <taxon>Actinomycetes</taxon>
        <taxon>Micrococcales</taxon>
        <taxon>Micrococcaceae</taxon>
        <taxon>Nesterenkonia</taxon>
    </lineage>
</organism>
<accession>A0A839FLU0</accession>
<comment type="caution">
    <text evidence="1">The sequence shown here is derived from an EMBL/GenBank/DDBJ whole genome shotgun (WGS) entry which is preliminary data.</text>
</comment>
<reference evidence="1 2" key="1">
    <citation type="submission" date="2020-08" db="EMBL/GenBank/DDBJ databases">
        <title>Sequencing the genomes of 1000 actinobacteria strains.</title>
        <authorList>
            <person name="Klenk H.-P."/>
        </authorList>
    </citation>
    <scope>NUCLEOTIDE SEQUENCE [LARGE SCALE GENOMIC DNA]</scope>
    <source>
        <strain evidence="1 2">DSM 19081</strain>
    </source>
</reference>
<sequence length="271" mass="30584">MSPADRAWWIGRLQRATVTSCEDHVVAVLGRTYSGSGVLKVLSSTGEVEWVKAMGNAQGNQALTTERVVSGISDHLKLPAVDSHIIHIPGAFQGFEMDQWGQYRVVAGPAHASKHVEGAREGDSMKYRDRDSNAQRQAGIFAMWDLFLGQDEQWIYDTSKDYSIWSFDHSLWLTRGEGDWNEELLTRLDSREWQPYVTPAGLDPSALMQYAERLRRIEPAELIQVMNSVPVEWGTTDSDLEALAWFIYRRSSEVADRLEKMSDGILTCDSN</sequence>
<evidence type="ECO:0000313" key="1">
    <source>
        <dbReference type="EMBL" id="MBA8920409.1"/>
    </source>
</evidence>
<gene>
    <name evidence="1" type="ORF">HNR24_000342</name>
</gene>
<dbReference type="Proteomes" id="UP000546252">
    <property type="component" value="Unassembled WGS sequence"/>
</dbReference>
<dbReference type="AlphaFoldDB" id="A0A839FLU0"/>